<dbReference type="InterPro" id="IPR003439">
    <property type="entry name" value="ABC_transporter-like_ATP-bd"/>
</dbReference>
<evidence type="ECO:0000259" key="6">
    <source>
        <dbReference type="PROSITE" id="PS50893"/>
    </source>
</evidence>
<evidence type="ECO:0000256" key="1">
    <source>
        <dbReference type="ARBA" id="ARBA00004202"/>
    </source>
</evidence>
<comment type="subcellular location">
    <subcellularLocation>
        <location evidence="1">Cell membrane</location>
        <topology evidence="1">Peripheral membrane protein</topology>
    </subcellularLocation>
</comment>
<dbReference type="InterPro" id="IPR017871">
    <property type="entry name" value="ABC_transporter-like_CS"/>
</dbReference>
<dbReference type="InterPro" id="IPR027417">
    <property type="entry name" value="P-loop_NTPase"/>
</dbReference>
<evidence type="ECO:0000256" key="2">
    <source>
        <dbReference type="ARBA" id="ARBA00022448"/>
    </source>
</evidence>
<evidence type="ECO:0000256" key="5">
    <source>
        <dbReference type="ARBA" id="ARBA00023251"/>
    </source>
</evidence>
<dbReference type="PANTHER" id="PTHR42711">
    <property type="entry name" value="ABC TRANSPORTER ATP-BINDING PROTEIN"/>
    <property type="match status" value="1"/>
</dbReference>
<protein>
    <submittedName>
        <fullName evidence="7">ABC-2 type transport system ATP-binding protein</fullName>
    </submittedName>
</protein>
<reference evidence="7 8" key="1">
    <citation type="submission" date="2023-07" db="EMBL/GenBank/DDBJ databases">
        <title>Sequencing the genomes of 1000 actinobacteria strains.</title>
        <authorList>
            <person name="Klenk H.-P."/>
        </authorList>
    </citation>
    <scope>NUCLEOTIDE SEQUENCE [LARGE SCALE GENOMIC DNA]</scope>
    <source>
        <strain evidence="7 8">DSM 19515</strain>
    </source>
</reference>
<dbReference type="InterPro" id="IPR050763">
    <property type="entry name" value="ABC_transporter_ATP-binding"/>
</dbReference>
<dbReference type="Proteomes" id="UP001230145">
    <property type="component" value="Unassembled WGS sequence"/>
</dbReference>
<dbReference type="EMBL" id="JAUSQL010000001">
    <property type="protein sequence ID" value="MDP9832509.1"/>
    <property type="molecule type" value="Genomic_DNA"/>
</dbReference>
<name>A0ABT9PIG8_9ACTO</name>
<dbReference type="PROSITE" id="PS00211">
    <property type="entry name" value="ABC_TRANSPORTER_1"/>
    <property type="match status" value="1"/>
</dbReference>
<dbReference type="SUPFAM" id="SSF52540">
    <property type="entry name" value="P-loop containing nucleoside triphosphate hydrolases"/>
    <property type="match status" value="1"/>
</dbReference>
<dbReference type="RefSeq" id="WP_307634822.1">
    <property type="nucleotide sequence ID" value="NZ_JAUSQL010000001.1"/>
</dbReference>
<organism evidence="7 8">
    <name type="scientific">Trueperella abortisuis</name>
    <dbReference type="NCBI Taxonomy" id="445930"/>
    <lineage>
        <taxon>Bacteria</taxon>
        <taxon>Bacillati</taxon>
        <taxon>Actinomycetota</taxon>
        <taxon>Actinomycetes</taxon>
        <taxon>Actinomycetales</taxon>
        <taxon>Actinomycetaceae</taxon>
        <taxon>Trueperella</taxon>
    </lineage>
</organism>
<dbReference type="PROSITE" id="PS50893">
    <property type="entry name" value="ABC_TRANSPORTER_2"/>
    <property type="match status" value="1"/>
</dbReference>
<dbReference type="SMART" id="SM00382">
    <property type="entry name" value="AAA"/>
    <property type="match status" value="1"/>
</dbReference>
<keyword evidence="3" id="KW-0547">Nucleotide-binding</keyword>
<comment type="caution">
    <text evidence="7">The sequence shown here is derived from an EMBL/GenBank/DDBJ whole genome shotgun (WGS) entry which is preliminary data.</text>
</comment>
<dbReference type="Gene3D" id="3.40.50.300">
    <property type="entry name" value="P-loop containing nucleotide triphosphate hydrolases"/>
    <property type="match status" value="1"/>
</dbReference>
<accession>A0ABT9PIG8</accession>
<evidence type="ECO:0000313" key="7">
    <source>
        <dbReference type="EMBL" id="MDP9832509.1"/>
    </source>
</evidence>
<dbReference type="PANTHER" id="PTHR42711:SF17">
    <property type="entry name" value="ABC TRANSPORTER ATP-BINDING PROTEIN"/>
    <property type="match status" value="1"/>
</dbReference>
<evidence type="ECO:0000313" key="8">
    <source>
        <dbReference type="Proteomes" id="UP001230145"/>
    </source>
</evidence>
<sequence length="274" mass="29414">MLTVTDVCFAYGKNEVLKGVSLSLDAGELLAVLGPNGAGKTTLIEIILGTYAPASGTVSVFDGGPVWTRIGLVQQHWTDHAKWRVSDQLGWVEQAFKAAGRPTHDVDELLARVGLSDKKDQRLGQLSGGQRRRADFATALIGQPDLLILDEPTTGLDPAGKLEIHDLISDAADRGTGVLMTTHDLTEAEKLSTKIAIINDGVVAARGTATELREKLVRPAEVTWVEGGTRQVHPTEHVEQFVSTLDLSAVTGLTITRPTLEDAYLELVGHQRAS</sequence>
<dbReference type="GO" id="GO:0005524">
    <property type="term" value="F:ATP binding"/>
    <property type="evidence" value="ECO:0007669"/>
    <property type="project" value="UniProtKB-KW"/>
</dbReference>
<evidence type="ECO:0000256" key="4">
    <source>
        <dbReference type="ARBA" id="ARBA00022840"/>
    </source>
</evidence>
<dbReference type="InterPro" id="IPR003593">
    <property type="entry name" value="AAA+_ATPase"/>
</dbReference>
<feature type="domain" description="ABC transporter" evidence="6">
    <location>
        <begin position="2"/>
        <end position="225"/>
    </location>
</feature>
<dbReference type="Pfam" id="PF00005">
    <property type="entry name" value="ABC_tran"/>
    <property type="match status" value="1"/>
</dbReference>
<keyword evidence="5" id="KW-0046">Antibiotic resistance</keyword>
<evidence type="ECO:0000256" key="3">
    <source>
        <dbReference type="ARBA" id="ARBA00022741"/>
    </source>
</evidence>
<keyword evidence="4 7" id="KW-0067">ATP-binding</keyword>
<keyword evidence="2" id="KW-0813">Transport</keyword>
<proteinExistence type="predicted"/>
<keyword evidence="8" id="KW-1185">Reference proteome</keyword>
<gene>
    <name evidence="7" type="ORF">J2S45_001188</name>
</gene>